<gene>
    <name evidence="1" type="ORF">PCANC_26907</name>
</gene>
<dbReference type="AlphaFoldDB" id="A0A2N5TH11"/>
<keyword evidence="2" id="KW-1185">Reference proteome</keyword>
<evidence type="ECO:0000313" key="2">
    <source>
        <dbReference type="Proteomes" id="UP000235388"/>
    </source>
</evidence>
<accession>A0A2N5TH11</accession>
<dbReference type="Proteomes" id="UP000235388">
    <property type="component" value="Unassembled WGS sequence"/>
</dbReference>
<name>A0A2N5TH11_9BASI</name>
<protein>
    <submittedName>
        <fullName evidence="1">Uncharacterized protein</fullName>
    </submittedName>
</protein>
<dbReference type="OrthoDB" id="10539122at2759"/>
<proteinExistence type="predicted"/>
<evidence type="ECO:0000313" key="1">
    <source>
        <dbReference type="EMBL" id="PLW24796.1"/>
    </source>
</evidence>
<comment type="caution">
    <text evidence="1">The sequence shown here is derived from an EMBL/GenBank/DDBJ whole genome shotgun (WGS) entry which is preliminary data.</text>
</comment>
<dbReference type="EMBL" id="PGCJ01000681">
    <property type="protein sequence ID" value="PLW24796.1"/>
    <property type="molecule type" value="Genomic_DNA"/>
</dbReference>
<reference evidence="1 2" key="1">
    <citation type="submission" date="2017-11" db="EMBL/GenBank/DDBJ databases">
        <title>De novo assembly and phasing of dikaryotic genomes from two isolates of Puccinia coronata f. sp. avenae, the causal agent of oat crown rust.</title>
        <authorList>
            <person name="Miller M.E."/>
            <person name="Zhang Y."/>
            <person name="Omidvar V."/>
            <person name="Sperschneider J."/>
            <person name="Schwessinger B."/>
            <person name="Raley C."/>
            <person name="Palmer J.M."/>
            <person name="Garnica D."/>
            <person name="Upadhyaya N."/>
            <person name="Rathjen J."/>
            <person name="Taylor J.M."/>
            <person name="Park R.F."/>
            <person name="Dodds P.N."/>
            <person name="Hirsch C.D."/>
            <person name="Kianian S.F."/>
            <person name="Figueroa M."/>
        </authorList>
    </citation>
    <scope>NUCLEOTIDE SEQUENCE [LARGE SCALE GENOMIC DNA]</scope>
    <source>
        <strain evidence="1">12NC29</strain>
    </source>
</reference>
<sequence>MSEQPTAPKQPADSAAARESVPLEPVTVNLLARMFEAIQPAKKLASITGINRAIALADALSKYQKLGKAIKPKLSEDGENSPDWRALLENTVRVVLEVWGYFNDMEVDGNPDRGKLMLSFSYSFLLLPKISFSSLLNHLEFD</sequence>
<organism evidence="1 2">
    <name type="scientific">Puccinia coronata f. sp. avenae</name>
    <dbReference type="NCBI Taxonomy" id="200324"/>
    <lineage>
        <taxon>Eukaryota</taxon>
        <taxon>Fungi</taxon>
        <taxon>Dikarya</taxon>
        <taxon>Basidiomycota</taxon>
        <taxon>Pucciniomycotina</taxon>
        <taxon>Pucciniomycetes</taxon>
        <taxon>Pucciniales</taxon>
        <taxon>Pucciniaceae</taxon>
        <taxon>Puccinia</taxon>
    </lineage>
</organism>